<name>A0A1L9V431_ASPGL</name>
<feature type="compositionally biased region" description="Polar residues" evidence="1">
    <location>
        <begin position="455"/>
        <end position="469"/>
    </location>
</feature>
<organism evidence="2 3">
    <name type="scientific">Aspergillus glaucus CBS 516.65</name>
    <dbReference type="NCBI Taxonomy" id="1160497"/>
    <lineage>
        <taxon>Eukaryota</taxon>
        <taxon>Fungi</taxon>
        <taxon>Dikarya</taxon>
        <taxon>Ascomycota</taxon>
        <taxon>Pezizomycotina</taxon>
        <taxon>Eurotiomycetes</taxon>
        <taxon>Eurotiomycetidae</taxon>
        <taxon>Eurotiales</taxon>
        <taxon>Aspergillaceae</taxon>
        <taxon>Aspergillus</taxon>
        <taxon>Aspergillus subgen. Aspergillus</taxon>
    </lineage>
</organism>
<accession>A0A1L9V431</accession>
<dbReference type="Proteomes" id="UP000184300">
    <property type="component" value="Unassembled WGS sequence"/>
</dbReference>
<protein>
    <submittedName>
        <fullName evidence="2">Uncharacterized protein</fullName>
    </submittedName>
</protein>
<feature type="region of interest" description="Disordered" evidence="1">
    <location>
        <begin position="353"/>
        <end position="392"/>
    </location>
</feature>
<dbReference type="OrthoDB" id="3922785at2759"/>
<evidence type="ECO:0000313" key="2">
    <source>
        <dbReference type="EMBL" id="OJJ78651.1"/>
    </source>
</evidence>
<reference evidence="3" key="1">
    <citation type="journal article" date="2017" name="Genome Biol.">
        <title>Comparative genomics reveals high biological diversity and specific adaptations in the industrially and medically important fungal genus Aspergillus.</title>
        <authorList>
            <person name="de Vries R.P."/>
            <person name="Riley R."/>
            <person name="Wiebenga A."/>
            <person name="Aguilar-Osorio G."/>
            <person name="Amillis S."/>
            <person name="Uchima C.A."/>
            <person name="Anderluh G."/>
            <person name="Asadollahi M."/>
            <person name="Askin M."/>
            <person name="Barry K."/>
            <person name="Battaglia E."/>
            <person name="Bayram O."/>
            <person name="Benocci T."/>
            <person name="Braus-Stromeyer S.A."/>
            <person name="Caldana C."/>
            <person name="Canovas D."/>
            <person name="Cerqueira G.C."/>
            <person name="Chen F."/>
            <person name="Chen W."/>
            <person name="Choi C."/>
            <person name="Clum A."/>
            <person name="Dos Santos R.A."/>
            <person name="Damasio A.R."/>
            <person name="Diallinas G."/>
            <person name="Emri T."/>
            <person name="Fekete E."/>
            <person name="Flipphi M."/>
            <person name="Freyberg S."/>
            <person name="Gallo A."/>
            <person name="Gournas C."/>
            <person name="Habgood R."/>
            <person name="Hainaut M."/>
            <person name="Harispe M.L."/>
            <person name="Henrissat B."/>
            <person name="Hilden K.S."/>
            <person name="Hope R."/>
            <person name="Hossain A."/>
            <person name="Karabika E."/>
            <person name="Karaffa L."/>
            <person name="Karanyi Z."/>
            <person name="Krasevec N."/>
            <person name="Kuo A."/>
            <person name="Kusch H."/>
            <person name="LaButti K."/>
            <person name="Lagendijk E.L."/>
            <person name="Lapidus A."/>
            <person name="Levasseur A."/>
            <person name="Lindquist E."/>
            <person name="Lipzen A."/>
            <person name="Logrieco A.F."/>
            <person name="MacCabe A."/>
            <person name="Maekelae M.R."/>
            <person name="Malavazi I."/>
            <person name="Melin P."/>
            <person name="Meyer V."/>
            <person name="Mielnichuk N."/>
            <person name="Miskei M."/>
            <person name="Molnar A.P."/>
            <person name="Mule G."/>
            <person name="Ngan C.Y."/>
            <person name="Orejas M."/>
            <person name="Orosz E."/>
            <person name="Ouedraogo J.P."/>
            <person name="Overkamp K.M."/>
            <person name="Park H.-S."/>
            <person name="Perrone G."/>
            <person name="Piumi F."/>
            <person name="Punt P.J."/>
            <person name="Ram A.F."/>
            <person name="Ramon A."/>
            <person name="Rauscher S."/>
            <person name="Record E."/>
            <person name="Riano-Pachon D.M."/>
            <person name="Robert V."/>
            <person name="Roehrig J."/>
            <person name="Ruller R."/>
            <person name="Salamov A."/>
            <person name="Salih N.S."/>
            <person name="Samson R.A."/>
            <person name="Sandor E."/>
            <person name="Sanguinetti M."/>
            <person name="Schuetze T."/>
            <person name="Sepcic K."/>
            <person name="Shelest E."/>
            <person name="Sherlock G."/>
            <person name="Sophianopoulou V."/>
            <person name="Squina F.M."/>
            <person name="Sun H."/>
            <person name="Susca A."/>
            <person name="Todd R.B."/>
            <person name="Tsang A."/>
            <person name="Unkles S.E."/>
            <person name="van de Wiele N."/>
            <person name="van Rossen-Uffink D."/>
            <person name="Oliveira J.V."/>
            <person name="Vesth T.C."/>
            <person name="Visser J."/>
            <person name="Yu J.-H."/>
            <person name="Zhou M."/>
            <person name="Andersen M.R."/>
            <person name="Archer D.B."/>
            <person name="Baker S.E."/>
            <person name="Benoit I."/>
            <person name="Brakhage A.A."/>
            <person name="Braus G.H."/>
            <person name="Fischer R."/>
            <person name="Frisvad J.C."/>
            <person name="Goldman G.H."/>
            <person name="Houbraken J."/>
            <person name="Oakley B."/>
            <person name="Pocsi I."/>
            <person name="Scazzocchio C."/>
            <person name="Seiboth B."/>
            <person name="vanKuyk P.A."/>
            <person name="Wortman J."/>
            <person name="Dyer P.S."/>
            <person name="Grigoriev I.V."/>
        </authorList>
    </citation>
    <scope>NUCLEOTIDE SEQUENCE [LARGE SCALE GENOMIC DNA]</scope>
    <source>
        <strain evidence="3">CBS 516.65</strain>
    </source>
</reference>
<dbReference type="RefSeq" id="XP_022395349.1">
    <property type="nucleotide sequence ID" value="XM_022547971.1"/>
</dbReference>
<feature type="compositionally biased region" description="Low complexity" evidence="1">
    <location>
        <begin position="359"/>
        <end position="379"/>
    </location>
</feature>
<evidence type="ECO:0000313" key="3">
    <source>
        <dbReference type="Proteomes" id="UP000184300"/>
    </source>
</evidence>
<dbReference type="AlphaFoldDB" id="A0A1L9V431"/>
<dbReference type="GeneID" id="34464232"/>
<evidence type="ECO:0000256" key="1">
    <source>
        <dbReference type="SAM" id="MobiDB-lite"/>
    </source>
</evidence>
<keyword evidence="3" id="KW-1185">Reference proteome</keyword>
<sequence length="478" mass="53364">MEPEFISQQTRPRFARKYGRSYQYFGQLSSASLGSRHMGKVRVDCRFRLSESQWGTINKSSPAGILYVDLNFDQPQDCRLKSAAVLVTLEKEEPLDSDTKPQSLNHNTLQLTDYYGPKHINGEPTVLPTKRVYQFMPEANAMGCSGGGVGIQNEQTTNEVRRWAFTGQLMPGKSPSSAVAYRTLKWELTENELDSQSFHSKVIRTGFAFEHDREVFRIRVEINGKLQKRTRQLKEAWKDKTRHFRFPPEAKQDQGSAVTLVDVRQTKQFKRQLDSLAIGLPDEMIKRNQLDVPVEVPNSMPSLFQELPSVFNPPPPDFKLQAPDNNGNSHAQVKSTVSPSAQDLISASQIIGTQNQQTSSISHPSPSSSATLVAESSSEGGQKSQAKLISSAAAPTKTAIATSNQPVEPDSHQPPLSPFLVILRMLEAMIVGLILRLEPSSPQKLLENNSDHNKQTVSTSYPDFQFASQSRERPKESR</sequence>
<feature type="compositionally biased region" description="Polar residues" evidence="1">
    <location>
        <begin position="323"/>
        <end position="339"/>
    </location>
</feature>
<dbReference type="VEuPathDB" id="FungiDB:ASPGLDRAFT_53422"/>
<dbReference type="EMBL" id="KV878930">
    <property type="protein sequence ID" value="OJJ78651.1"/>
    <property type="molecule type" value="Genomic_DNA"/>
</dbReference>
<gene>
    <name evidence="2" type="ORF">ASPGLDRAFT_53422</name>
</gene>
<feature type="region of interest" description="Disordered" evidence="1">
    <location>
        <begin position="445"/>
        <end position="478"/>
    </location>
</feature>
<feature type="region of interest" description="Disordered" evidence="1">
    <location>
        <begin position="305"/>
        <end position="339"/>
    </location>
</feature>
<proteinExistence type="predicted"/>